<feature type="transmembrane region" description="Helical" evidence="2">
    <location>
        <begin position="81"/>
        <end position="100"/>
    </location>
</feature>
<keyword evidence="2" id="KW-0472">Membrane</keyword>
<accession>A0A1A9ZM02</accession>
<dbReference type="AlphaFoldDB" id="A0A1A9ZM02"/>
<evidence type="ECO:0000313" key="4">
    <source>
        <dbReference type="Proteomes" id="UP000092445"/>
    </source>
</evidence>
<sequence length="164" mass="18629">MTKTERVDQEQESTNACKKRHASNSEHRSKINMALVNITNNATVTNTALCNRVYYYNNTSSDSSNVPTLFFRFLGAVIRQVHPLGVVVAAVVVVVVAVVVDEMHKDLYITLQAYRHTNTRLPHLYHFFSFLVYAHTPIRMDKCCVNCNQKADKKRSLPSSDMHA</sequence>
<keyword evidence="2" id="KW-0812">Transmembrane</keyword>
<dbReference type="Proteomes" id="UP000092445">
    <property type="component" value="Unassembled WGS sequence"/>
</dbReference>
<keyword evidence="2" id="KW-1133">Transmembrane helix</keyword>
<reference evidence="4" key="1">
    <citation type="submission" date="2014-03" db="EMBL/GenBank/DDBJ databases">
        <authorList>
            <person name="Aksoy S."/>
            <person name="Warren W."/>
            <person name="Wilson R.K."/>
        </authorList>
    </citation>
    <scope>NUCLEOTIDE SEQUENCE [LARGE SCALE GENOMIC DNA]</scope>
    <source>
        <strain evidence="4">IAEA</strain>
    </source>
</reference>
<dbReference type="VEuPathDB" id="VectorBase:GPAI018794"/>
<keyword evidence="4" id="KW-1185">Reference proteome</keyword>
<reference evidence="3" key="2">
    <citation type="submission" date="2020-05" db="UniProtKB">
        <authorList>
            <consortium name="EnsemblMetazoa"/>
        </authorList>
    </citation>
    <scope>IDENTIFICATION</scope>
    <source>
        <strain evidence="3">IAEA</strain>
    </source>
</reference>
<evidence type="ECO:0000313" key="3">
    <source>
        <dbReference type="EnsemblMetazoa" id="GPAI018794-PA"/>
    </source>
</evidence>
<protein>
    <submittedName>
        <fullName evidence="3">Uncharacterized protein</fullName>
    </submittedName>
</protein>
<name>A0A1A9ZM02_GLOPL</name>
<feature type="region of interest" description="Disordered" evidence="1">
    <location>
        <begin position="1"/>
        <end position="26"/>
    </location>
</feature>
<proteinExistence type="predicted"/>
<evidence type="ECO:0000256" key="2">
    <source>
        <dbReference type="SAM" id="Phobius"/>
    </source>
</evidence>
<dbReference type="EnsemblMetazoa" id="GPAI018794-RA">
    <property type="protein sequence ID" value="GPAI018794-PA"/>
    <property type="gene ID" value="GPAI018794"/>
</dbReference>
<organism evidence="3 4">
    <name type="scientific">Glossina pallidipes</name>
    <name type="common">Tsetse fly</name>
    <dbReference type="NCBI Taxonomy" id="7398"/>
    <lineage>
        <taxon>Eukaryota</taxon>
        <taxon>Metazoa</taxon>
        <taxon>Ecdysozoa</taxon>
        <taxon>Arthropoda</taxon>
        <taxon>Hexapoda</taxon>
        <taxon>Insecta</taxon>
        <taxon>Pterygota</taxon>
        <taxon>Neoptera</taxon>
        <taxon>Endopterygota</taxon>
        <taxon>Diptera</taxon>
        <taxon>Brachycera</taxon>
        <taxon>Muscomorpha</taxon>
        <taxon>Hippoboscoidea</taxon>
        <taxon>Glossinidae</taxon>
        <taxon>Glossina</taxon>
    </lineage>
</organism>
<evidence type="ECO:0000256" key="1">
    <source>
        <dbReference type="SAM" id="MobiDB-lite"/>
    </source>
</evidence>